<organism evidence="3 4">
    <name type="scientific">Kuraishia capsulata CBS 1993</name>
    <dbReference type="NCBI Taxonomy" id="1382522"/>
    <lineage>
        <taxon>Eukaryota</taxon>
        <taxon>Fungi</taxon>
        <taxon>Dikarya</taxon>
        <taxon>Ascomycota</taxon>
        <taxon>Saccharomycotina</taxon>
        <taxon>Pichiomycetes</taxon>
        <taxon>Pichiales</taxon>
        <taxon>Pichiaceae</taxon>
        <taxon>Kuraishia</taxon>
    </lineage>
</organism>
<keyword evidence="4" id="KW-1185">Reference proteome</keyword>
<dbReference type="InterPro" id="IPR007201">
    <property type="entry name" value="Mei2-like_Rrm_C"/>
</dbReference>
<feature type="compositionally biased region" description="Polar residues" evidence="1">
    <location>
        <begin position="57"/>
        <end position="66"/>
    </location>
</feature>
<evidence type="ECO:0000313" key="4">
    <source>
        <dbReference type="Proteomes" id="UP000019384"/>
    </source>
</evidence>
<evidence type="ECO:0000259" key="2">
    <source>
        <dbReference type="Pfam" id="PF04059"/>
    </source>
</evidence>
<dbReference type="Pfam" id="PF04059">
    <property type="entry name" value="RRM_2"/>
    <property type="match status" value="1"/>
</dbReference>
<dbReference type="GeneID" id="34518429"/>
<protein>
    <recommendedName>
        <fullName evidence="2">Mei2-like C-terminal RNA recognition motif domain-containing protein</fullName>
    </recommendedName>
</protein>
<reference evidence="3" key="2">
    <citation type="submission" date="2014-02" db="EMBL/GenBank/DDBJ databases">
        <title>Complete DNA sequence of /Kuraishia capsulata/ illustrates novel genomic features among budding yeasts (/Saccharomycotina/).</title>
        <authorList>
            <person name="Morales L."/>
            <person name="Noel B."/>
            <person name="Porcel B."/>
            <person name="Marcet-Houben M."/>
            <person name="Hullo M-F."/>
            <person name="Sacerdot C."/>
            <person name="Tekaia F."/>
            <person name="Leh-Louis V."/>
            <person name="Despons L."/>
            <person name="Khanna V."/>
            <person name="Aury J-M."/>
            <person name="Barbe V."/>
            <person name="Couloux A."/>
            <person name="Labadie K."/>
            <person name="Pelletier E."/>
            <person name="Souciet J-L."/>
            <person name="Boekhout T."/>
            <person name="Gabaldon T."/>
            <person name="Wincker P."/>
            <person name="Dujon B."/>
        </authorList>
    </citation>
    <scope>NUCLEOTIDE SEQUENCE</scope>
    <source>
        <strain evidence="3">CBS 1993</strain>
    </source>
</reference>
<feature type="region of interest" description="Disordered" evidence="1">
    <location>
        <begin position="41"/>
        <end position="68"/>
    </location>
</feature>
<dbReference type="HOGENOM" id="CLU_750203_0_0_1"/>
<name>W6MGR4_9ASCO</name>
<gene>
    <name evidence="3" type="ORF">KUCA_T00000993001</name>
</gene>
<evidence type="ECO:0000256" key="1">
    <source>
        <dbReference type="SAM" id="MobiDB-lite"/>
    </source>
</evidence>
<reference evidence="3" key="1">
    <citation type="submission" date="2013-12" db="EMBL/GenBank/DDBJ databases">
        <authorList>
            <person name="Genoscope - CEA"/>
        </authorList>
    </citation>
    <scope>NUCLEOTIDE SEQUENCE</scope>
    <source>
        <strain evidence="3">CBS 1993</strain>
    </source>
</reference>
<dbReference type="AlphaFoldDB" id="W6MGR4"/>
<dbReference type="EMBL" id="HG793125">
    <property type="protein sequence ID" value="CDK25026.1"/>
    <property type="molecule type" value="Genomic_DNA"/>
</dbReference>
<evidence type="ECO:0000313" key="3">
    <source>
        <dbReference type="EMBL" id="CDK25026.1"/>
    </source>
</evidence>
<dbReference type="OrthoDB" id="3987597at2759"/>
<proteinExistence type="predicted"/>
<feature type="domain" description="Mei2-like C-terminal RNA recognition motif" evidence="2">
    <location>
        <begin position="324"/>
        <end position="360"/>
    </location>
</feature>
<accession>W6MGR4</accession>
<dbReference type="Proteomes" id="UP000019384">
    <property type="component" value="Unassembled WGS sequence"/>
</dbReference>
<sequence length="369" mass="41411">MSSSMDPHLPNHRKQYPFNGRQIASRVVTLPVCESPVCEPPARQASTVPENRLDAGSPTQVLPKTTSRVRDRLQTQAKVSRAIYIKFLGLPAQDLRVRDVWTLCSRFGNVAVSDLVNTVSGQVAIVGWFDHRNAVQAIEALSKMDHLYQCDFIFDCHLDSYGDISNLSALSNSAASVFCLPVRGDIPPSSLRAELEQFGEVEHLCEVPHFPAVHLCRYYNILSALNILTKAETIKTTLIVTSDMIGLLENYAFKDYMMFRHSSVQSTGRYQKSKWKTIASWLPKMHTAEINSQAWAVGNENTASSTSQRNEVSVGRVLLGQDNRNTIMIKNIPNNYHRDDLKSYLDVTNKGTYDFLCMNTSSILHNGFH</sequence>
<dbReference type="RefSeq" id="XP_022457041.1">
    <property type="nucleotide sequence ID" value="XM_022605588.1"/>
</dbReference>